<dbReference type="Pfam" id="PF12570">
    <property type="entry name" value="DUF3750"/>
    <property type="match status" value="1"/>
</dbReference>
<dbReference type="InterPro" id="IPR022224">
    <property type="entry name" value="DUF3750"/>
</dbReference>
<gene>
    <name evidence="1" type="ORF">A11Q_2436</name>
</gene>
<reference evidence="1 2" key="1">
    <citation type="journal article" date="2013" name="ISME J.">
        <title>By their genes ye shall know them: genomic signatures of predatory bacteria.</title>
        <authorList>
            <person name="Pasternak Z."/>
            <person name="Pietrokovski S."/>
            <person name="Rotem O."/>
            <person name="Gophna U."/>
            <person name="Lurie-Weinberger M.N."/>
            <person name="Jurkevitch E."/>
        </authorList>
    </citation>
    <scope>NUCLEOTIDE SEQUENCE [LARGE SCALE GENOMIC DNA]</scope>
    <source>
        <strain evidence="1 2">JSS</strain>
    </source>
</reference>
<protein>
    <recommendedName>
        <fullName evidence="3">DUF3750 domain-containing protein</fullName>
    </recommendedName>
</protein>
<dbReference type="EMBL" id="CP003537">
    <property type="protein sequence ID" value="AGH96652.1"/>
    <property type="molecule type" value="Genomic_DNA"/>
</dbReference>
<keyword evidence="2" id="KW-1185">Reference proteome</keyword>
<dbReference type="HOGENOM" id="CLU_095595_0_0_7"/>
<dbReference type="Proteomes" id="UP000012040">
    <property type="component" value="Chromosome"/>
</dbReference>
<evidence type="ECO:0000313" key="2">
    <source>
        <dbReference type="Proteomes" id="UP000012040"/>
    </source>
</evidence>
<evidence type="ECO:0008006" key="3">
    <source>
        <dbReference type="Google" id="ProtNLM"/>
    </source>
</evidence>
<organism evidence="1 2">
    <name type="scientific">Pseudobdellovibrio exovorus JSS</name>
    <dbReference type="NCBI Taxonomy" id="1184267"/>
    <lineage>
        <taxon>Bacteria</taxon>
        <taxon>Pseudomonadati</taxon>
        <taxon>Bdellovibrionota</taxon>
        <taxon>Bdellovibrionia</taxon>
        <taxon>Bdellovibrionales</taxon>
        <taxon>Pseudobdellovibrionaceae</taxon>
        <taxon>Pseudobdellovibrio</taxon>
    </lineage>
</organism>
<dbReference type="RefSeq" id="WP_015471142.1">
    <property type="nucleotide sequence ID" value="NC_020813.1"/>
</dbReference>
<dbReference type="PATRIC" id="fig|1184267.3.peg.2465"/>
<dbReference type="STRING" id="1184267.A11Q_2436"/>
<dbReference type="eggNOG" id="ENOG502Z88I">
    <property type="taxonomic scope" value="Bacteria"/>
</dbReference>
<sequence>MRIELKIIHWSQTYLSDRPKNMTYSKILLLASLVLGVCFATSCSHTDWRTADRTSMGLAPLPEEEKEAIVHVYGARAINWRGNFSLHCWIATKAKDADHYVTYHVMGFRLDRTGTSVVIEQDIPDRRWFGAEVQLIEELRGAKAEAAIPKIQELAENYPNAGVYRAWPGPNSNTFVSHIIRHTPELGVELPSNAIGKDWIDNGDLVGFSESGTGVQLSALGALGVTLGLAEGIEVNLLGMSFGVDFWRPALKLPFVGRLGFKDAPVY</sequence>
<accession>M4VB85</accession>
<name>M4VB85_9BACT</name>
<proteinExistence type="predicted"/>
<evidence type="ECO:0000313" key="1">
    <source>
        <dbReference type="EMBL" id="AGH96652.1"/>
    </source>
</evidence>
<dbReference type="KEGG" id="bex:A11Q_2436"/>
<dbReference type="AlphaFoldDB" id="M4VB85"/>